<feature type="compositionally biased region" description="Basic and acidic residues" evidence="2">
    <location>
        <begin position="341"/>
        <end position="357"/>
    </location>
</feature>
<feature type="compositionally biased region" description="Polar residues" evidence="2">
    <location>
        <begin position="750"/>
        <end position="763"/>
    </location>
</feature>
<feature type="compositionally biased region" description="Low complexity" evidence="2">
    <location>
        <begin position="586"/>
        <end position="598"/>
    </location>
</feature>
<keyword evidence="4" id="KW-1185">Reference proteome</keyword>
<feature type="compositionally biased region" description="Low complexity" evidence="2">
    <location>
        <begin position="539"/>
        <end position="556"/>
    </location>
</feature>
<feature type="region of interest" description="Disordered" evidence="2">
    <location>
        <begin position="972"/>
        <end position="991"/>
    </location>
</feature>
<feature type="region of interest" description="Disordered" evidence="2">
    <location>
        <begin position="266"/>
        <end position="369"/>
    </location>
</feature>
<evidence type="ECO:0000256" key="1">
    <source>
        <dbReference type="SAM" id="Coils"/>
    </source>
</evidence>
<dbReference type="InterPro" id="IPR052145">
    <property type="entry name" value="Mediator/Homeobox_domain"/>
</dbReference>
<proteinExistence type="predicted"/>
<feature type="compositionally biased region" description="Low complexity" evidence="2">
    <location>
        <begin position="634"/>
        <end position="661"/>
    </location>
</feature>
<feature type="compositionally biased region" description="Low complexity" evidence="2">
    <location>
        <begin position="301"/>
        <end position="319"/>
    </location>
</feature>
<gene>
    <name evidence="3" type="ORF">OEZ85_002907</name>
</gene>
<feature type="compositionally biased region" description="Low complexity" evidence="2">
    <location>
        <begin position="138"/>
        <end position="151"/>
    </location>
</feature>
<dbReference type="Proteomes" id="UP001244341">
    <property type="component" value="Chromosome 5b"/>
</dbReference>
<feature type="region of interest" description="Disordered" evidence="2">
    <location>
        <begin position="750"/>
        <end position="782"/>
    </location>
</feature>
<reference evidence="3 4" key="1">
    <citation type="submission" date="2023-05" db="EMBL/GenBank/DDBJ databases">
        <title>A 100% complete, gapless, phased diploid assembly of the Scenedesmus obliquus UTEX 3031 genome.</title>
        <authorList>
            <person name="Biondi T.C."/>
            <person name="Hanschen E.R."/>
            <person name="Kwon T."/>
            <person name="Eng W."/>
            <person name="Kruse C.P.S."/>
            <person name="Koehler S.I."/>
            <person name="Kunde Y."/>
            <person name="Gleasner C.D."/>
            <person name="You Mak K.T."/>
            <person name="Polle J."/>
            <person name="Hovde B.T."/>
            <person name="Starkenburg S.R."/>
        </authorList>
    </citation>
    <scope>NUCLEOTIDE SEQUENCE [LARGE SCALE GENOMIC DNA]</scope>
    <source>
        <strain evidence="3 4">DOE0152z</strain>
    </source>
</reference>
<name>A0ABY8U165_TETOB</name>
<dbReference type="EMBL" id="CP126212">
    <property type="protein sequence ID" value="WIA14378.1"/>
    <property type="molecule type" value="Genomic_DNA"/>
</dbReference>
<feature type="region of interest" description="Disordered" evidence="2">
    <location>
        <begin position="404"/>
        <end position="429"/>
    </location>
</feature>
<evidence type="ECO:0000313" key="3">
    <source>
        <dbReference type="EMBL" id="WIA14378.1"/>
    </source>
</evidence>
<evidence type="ECO:0000256" key="2">
    <source>
        <dbReference type="SAM" id="MobiDB-lite"/>
    </source>
</evidence>
<organism evidence="3 4">
    <name type="scientific">Tetradesmus obliquus</name>
    <name type="common">Green alga</name>
    <name type="synonym">Acutodesmus obliquus</name>
    <dbReference type="NCBI Taxonomy" id="3088"/>
    <lineage>
        <taxon>Eukaryota</taxon>
        <taxon>Viridiplantae</taxon>
        <taxon>Chlorophyta</taxon>
        <taxon>core chlorophytes</taxon>
        <taxon>Chlorophyceae</taxon>
        <taxon>CS clade</taxon>
        <taxon>Sphaeropleales</taxon>
        <taxon>Scenedesmaceae</taxon>
        <taxon>Tetradesmus</taxon>
    </lineage>
</organism>
<feature type="region of interest" description="Disordered" evidence="2">
    <location>
        <begin position="884"/>
        <end position="946"/>
    </location>
</feature>
<feature type="coiled-coil region" evidence="1">
    <location>
        <begin position="1001"/>
        <end position="1035"/>
    </location>
</feature>
<protein>
    <submittedName>
        <fullName evidence="3">Uncharacterized protein</fullName>
    </submittedName>
</protein>
<dbReference type="PANTHER" id="PTHR24330:SF19">
    <property type="entry name" value="MEDIATOR OF RNA POLYMERASE II TRANSCRIPTION SUBUNIT 29"/>
    <property type="match status" value="1"/>
</dbReference>
<feature type="compositionally biased region" description="Low complexity" evidence="2">
    <location>
        <begin position="607"/>
        <end position="618"/>
    </location>
</feature>
<feature type="compositionally biased region" description="Gly residues" evidence="2">
    <location>
        <begin position="409"/>
        <end position="420"/>
    </location>
</feature>
<evidence type="ECO:0000313" key="4">
    <source>
        <dbReference type="Proteomes" id="UP001244341"/>
    </source>
</evidence>
<feature type="region of interest" description="Disordered" evidence="2">
    <location>
        <begin position="510"/>
        <end position="556"/>
    </location>
</feature>
<feature type="compositionally biased region" description="Low complexity" evidence="2">
    <location>
        <begin position="899"/>
        <end position="917"/>
    </location>
</feature>
<feature type="region of interest" description="Disordered" evidence="2">
    <location>
        <begin position="138"/>
        <end position="177"/>
    </location>
</feature>
<sequence>MQLGGDATAILQQMLSRKRVLAQTGSLVMQAVHPSEDLQSAGSGTIERTGSARQVMQQAPADAIQQFNAERAAAACNSRGSAGGSAAAVRASQQLECSTAGARSGRANAAVHRWEYSAAEEELEQELKQLGVVQGDSPAPAVAAVGSGSSSHGNVVRTSREQRDRNGGGSNNNGATETASEMAARLLEQARVMHARAAAHAGRSQAPAAAPAAAAAAGQPASAGGAVQQAARDSMRAWQAEGGLLYKHSSGGSSFKAAMEGMGYSAGHASPSSGGGAVPPGAGAAPYLGNLQQSSRVSPLSARGRGSGSYAGRASARRSLSPHATAVQQDGDGEPRMSPAEVERAWRQGLRSPEREGVAAGSAGGKGSSEGLAGYGAILEGFDGSGGPQEWAGYDGLMGLRQQQRKAGPGAGSSGGGAGSGKLDPQDVNSYRAKHTPELDAKLQRLYQRNVDWRQRCEVVYARQRYAEVAGELQECTFQPEINKKSQQLVQHNNMRYPQRPIRPITPLAPAAADQQQQKQKQRPASTGRMGLKRWPDKQQQQQQREQQQEQHSAALRAAAAAAAVLGEEAGRQLMDHMLRNSRRSATATAPMQTATATSKKAEQKQQIKQQQQQQQQQHVDVDDSGDDDGFTFSSPSKANAAAGSSSKGANSGGKSNSSSPQRQASPPKVPAAARRLYEDAFVKRERQAQLQEVTQATERKARSWSAPRSGAYRDVAPRVYNYMQDGGASPRHTHHLQTGLDECTFHPQTNCGRSKFPSNSKSRQQRQQQRERVRSAAGAAAAEIAVAADGAQDNTGQQQQQQQQQQGDWDEFIERQGLFLLIKEAKQAQIAAELARKKQPELSRGSKRILKEKERMAEQMRSFSLDSAAAAATNALQHLHQQYHPRGSRGSYGAMDYSSSVGRSTGSSSATSAARGPDFTFKPAITRKAAAMKPRSVEDMSEGDRLRREAKLEQLRIMREARELAGVTFAPDMSPTRARPGSAGDYESVKPKIRLSPGGLEAYLASLEQKRRDMEAVRRRAQQQREEAELAECTFKPATTPVPAYLSATAGLGYTARFIEARMAGAVGSGPGSMPAAAAGGYPYEHSKLD</sequence>
<feature type="compositionally biased region" description="Basic and acidic residues" evidence="2">
    <location>
        <begin position="936"/>
        <end position="946"/>
    </location>
</feature>
<feature type="compositionally biased region" description="Low complexity" evidence="2">
    <location>
        <begin position="1073"/>
        <end position="1082"/>
    </location>
</feature>
<feature type="region of interest" description="Disordered" evidence="2">
    <location>
        <begin position="1070"/>
        <end position="1091"/>
    </location>
</feature>
<dbReference type="PANTHER" id="PTHR24330">
    <property type="entry name" value="HOMEOBOX PROTEIN BARH-LIKE"/>
    <property type="match status" value="1"/>
</dbReference>
<keyword evidence="1" id="KW-0175">Coiled coil</keyword>
<feature type="region of interest" description="Disordered" evidence="2">
    <location>
        <begin position="583"/>
        <end position="672"/>
    </location>
</feature>
<accession>A0ABY8U165</accession>